<dbReference type="AlphaFoldDB" id="A0A9P8Q6K3"/>
<comment type="caution">
    <text evidence="1">The sequence shown here is derived from an EMBL/GenBank/DDBJ whole genome shotgun (WGS) entry which is preliminary data.</text>
</comment>
<organism evidence="1 2">
    <name type="scientific">Wickerhamomyces pijperi</name>
    <name type="common">Yeast</name>
    <name type="synonym">Pichia pijperi</name>
    <dbReference type="NCBI Taxonomy" id="599730"/>
    <lineage>
        <taxon>Eukaryota</taxon>
        <taxon>Fungi</taxon>
        <taxon>Dikarya</taxon>
        <taxon>Ascomycota</taxon>
        <taxon>Saccharomycotina</taxon>
        <taxon>Saccharomycetes</taxon>
        <taxon>Phaffomycetales</taxon>
        <taxon>Wickerhamomycetaceae</taxon>
        <taxon>Wickerhamomyces</taxon>
    </lineage>
</organism>
<name>A0A9P8Q6K3_WICPI</name>
<evidence type="ECO:0000313" key="1">
    <source>
        <dbReference type="EMBL" id="KAH3684922.1"/>
    </source>
</evidence>
<proteinExistence type="predicted"/>
<gene>
    <name evidence="1" type="ORF">WICPIJ_004119</name>
</gene>
<evidence type="ECO:0000313" key="2">
    <source>
        <dbReference type="Proteomes" id="UP000774326"/>
    </source>
</evidence>
<dbReference type="Proteomes" id="UP000774326">
    <property type="component" value="Unassembled WGS sequence"/>
</dbReference>
<sequence>MSIGHSKKGGNSVFHFMRKSSKCIADLVANFLNASTPYHLATLTLSNSKGSCLVLENFFKIVSTISMEKSLLSLTKL</sequence>
<reference evidence="1" key="1">
    <citation type="journal article" date="2021" name="Open Biol.">
        <title>Shared evolutionary footprints suggest mitochondrial oxidative damage underlies multiple complex I losses in fungi.</title>
        <authorList>
            <person name="Schikora-Tamarit M.A."/>
            <person name="Marcet-Houben M."/>
            <person name="Nosek J."/>
            <person name="Gabaldon T."/>
        </authorList>
    </citation>
    <scope>NUCLEOTIDE SEQUENCE</scope>
    <source>
        <strain evidence="1">CBS2887</strain>
    </source>
</reference>
<accession>A0A9P8Q6K3</accession>
<protein>
    <submittedName>
        <fullName evidence="1">Uncharacterized protein</fullName>
    </submittedName>
</protein>
<keyword evidence="2" id="KW-1185">Reference proteome</keyword>
<reference evidence="1" key="2">
    <citation type="submission" date="2021-01" db="EMBL/GenBank/DDBJ databases">
        <authorList>
            <person name="Schikora-Tamarit M.A."/>
        </authorList>
    </citation>
    <scope>NUCLEOTIDE SEQUENCE</scope>
    <source>
        <strain evidence="1">CBS2887</strain>
    </source>
</reference>
<dbReference type="EMBL" id="JAEUBG010002269">
    <property type="protein sequence ID" value="KAH3684922.1"/>
    <property type="molecule type" value="Genomic_DNA"/>
</dbReference>